<dbReference type="EMBL" id="OMOD01000002">
    <property type="protein sequence ID" value="SPF31620.1"/>
    <property type="molecule type" value="Genomic_DNA"/>
</dbReference>
<feature type="domain" description="Methyltransferase" evidence="4">
    <location>
        <begin position="42"/>
        <end position="136"/>
    </location>
</feature>
<organism evidence="5 6">
    <name type="scientific">Candidatus Sulfotelmatobacter kueseliae</name>
    <dbReference type="NCBI Taxonomy" id="2042962"/>
    <lineage>
        <taxon>Bacteria</taxon>
        <taxon>Pseudomonadati</taxon>
        <taxon>Acidobacteriota</taxon>
        <taxon>Terriglobia</taxon>
        <taxon>Terriglobales</taxon>
        <taxon>Candidatus Korobacteraceae</taxon>
        <taxon>Candidatus Sulfotelmatobacter</taxon>
    </lineage>
</organism>
<dbReference type="InterPro" id="IPR041698">
    <property type="entry name" value="Methyltransf_25"/>
</dbReference>
<dbReference type="GO" id="GO:0008168">
    <property type="term" value="F:methyltransferase activity"/>
    <property type="evidence" value="ECO:0007669"/>
    <property type="project" value="UniProtKB-KW"/>
</dbReference>
<protein>
    <submittedName>
        <fullName evidence="5">Putative Methyltransferase type 11</fullName>
    </submittedName>
</protein>
<evidence type="ECO:0000313" key="6">
    <source>
        <dbReference type="Proteomes" id="UP000238701"/>
    </source>
</evidence>
<accession>A0A2U3JWE8</accession>
<dbReference type="PANTHER" id="PTHR43464">
    <property type="entry name" value="METHYLTRANSFERASE"/>
    <property type="match status" value="1"/>
</dbReference>
<reference evidence="6" key="1">
    <citation type="submission" date="2018-02" db="EMBL/GenBank/DDBJ databases">
        <authorList>
            <person name="Hausmann B."/>
        </authorList>
    </citation>
    <scope>NUCLEOTIDE SEQUENCE [LARGE SCALE GENOMIC DNA]</scope>
    <source>
        <strain evidence="6">Peat soil MAG SbA1</strain>
    </source>
</reference>
<evidence type="ECO:0000256" key="2">
    <source>
        <dbReference type="ARBA" id="ARBA00022679"/>
    </source>
</evidence>
<keyword evidence="3" id="KW-0949">S-adenosyl-L-methionine</keyword>
<evidence type="ECO:0000259" key="4">
    <source>
        <dbReference type="Pfam" id="PF13649"/>
    </source>
</evidence>
<dbReference type="InterPro" id="IPR029063">
    <property type="entry name" value="SAM-dependent_MTases_sf"/>
</dbReference>
<dbReference type="OrthoDB" id="128362at2"/>
<keyword evidence="1 5" id="KW-0489">Methyltransferase</keyword>
<dbReference type="AlphaFoldDB" id="A0A2U3JWE8"/>
<dbReference type="Pfam" id="PF13649">
    <property type="entry name" value="Methyltransf_25"/>
    <property type="match status" value="1"/>
</dbReference>
<dbReference type="CDD" id="cd02440">
    <property type="entry name" value="AdoMet_MTases"/>
    <property type="match status" value="1"/>
</dbReference>
<evidence type="ECO:0000256" key="3">
    <source>
        <dbReference type="ARBA" id="ARBA00022691"/>
    </source>
</evidence>
<proteinExistence type="predicted"/>
<evidence type="ECO:0000256" key="1">
    <source>
        <dbReference type="ARBA" id="ARBA00022603"/>
    </source>
</evidence>
<dbReference type="Gene3D" id="3.40.50.150">
    <property type="entry name" value="Vaccinia Virus protein VP39"/>
    <property type="match status" value="1"/>
</dbReference>
<dbReference type="GO" id="GO:0032259">
    <property type="term" value="P:methylation"/>
    <property type="evidence" value="ECO:0007669"/>
    <property type="project" value="UniProtKB-KW"/>
</dbReference>
<dbReference type="PANTHER" id="PTHR43464:SF19">
    <property type="entry name" value="UBIQUINONE BIOSYNTHESIS O-METHYLTRANSFERASE, MITOCHONDRIAL"/>
    <property type="match status" value="1"/>
</dbReference>
<evidence type="ECO:0000313" key="5">
    <source>
        <dbReference type="EMBL" id="SPF31620.1"/>
    </source>
</evidence>
<name>A0A2U3JWE8_9BACT</name>
<dbReference type="Gene3D" id="2.20.130.10">
    <property type="entry name" value="CAC2371-like domains"/>
    <property type="match status" value="1"/>
</dbReference>
<gene>
    <name evidence="5" type="ORF">SBA1_100076</name>
</gene>
<sequence length="251" mass="27148">MRSLYQCDLAYVHATAFESLARGAAGEIVRRLQGSSAPVRRVLDVGCGAGPLTKALVAAGFDVTAIDTSADLLELARAHVPTAHFVHASVYDVSIRGFDAVVALGEPLAYHPEGADADQLVSRFFQRVAEALPPGGMLIFDVIGLGEPPLSSRTWRSGEDWAVLVETTENQTERSLVRNIETFRRVGEGYRRSREVHRVRLFDIRSLCHQLASCGFAVETAQAYGAQQLPPRRHAFFATRQAAGGGSASPC</sequence>
<dbReference type="SUPFAM" id="SSF53335">
    <property type="entry name" value="S-adenosyl-L-methionine-dependent methyltransferases"/>
    <property type="match status" value="1"/>
</dbReference>
<keyword evidence="2 5" id="KW-0808">Transferase</keyword>
<dbReference type="Proteomes" id="UP000238701">
    <property type="component" value="Unassembled WGS sequence"/>
</dbReference>